<proteinExistence type="predicted"/>
<keyword evidence="2" id="KW-1185">Reference proteome</keyword>
<dbReference type="RefSeq" id="XP_067517689.1">
    <property type="nucleotide sequence ID" value="XM_067661588.1"/>
</dbReference>
<accession>I1C1G3</accession>
<evidence type="ECO:0000313" key="2">
    <source>
        <dbReference type="Proteomes" id="UP000009138"/>
    </source>
</evidence>
<protein>
    <submittedName>
        <fullName evidence="1">Uncharacterized protein</fullName>
    </submittedName>
</protein>
<evidence type="ECO:0000313" key="1">
    <source>
        <dbReference type="EMBL" id="EIE82293.1"/>
    </source>
</evidence>
<dbReference type="EMBL" id="CH476736">
    <property type="protein sequence ID" value="EIE82293.1"/>
    <property type="molecule type" value="Genomic_DNA"/>
</dbReference>
<organism evidence="1 2">
    <name type="scientific">Rhizopus delemar (strain RA 99-880 / ATCC MYA-4621 / FGSC 9543 / NRRL 43880)</name>
    <name type="common">Mucormycosis agent</name>
    <name type="synonym">Rhizopus arrhizus var. delemar</name>
    <dbReference type="NCBI Taxonomy" id="246409"/>
    <lineage>
        <taxon>Eukaryota</taxon>
        <taxon>Fungi</taxon>
        <taxon>Fungi incertae sedis</taxon>
        <taxon>Mucoromycota</taxon>
        <taxon>Mucoromycotina</taxon>
        <taxon>Mucoromycetes</taxon>
        <taxon>Mucorales</taxon>
        <taxon>Mucorineae</taxon>
        <taxon>Rhizopodaceae</taxon>
        <taxon>Rhizopus</taxon>
    </lineage>
</organism>
<sequence>MVKKTIVLSLDSVDPHKGNAGIKKVNDHHERTEATQMAFMDHFWLASPFFLLIKTIK</sequence>
<dbReference type="InParanoid" id="I1C1G3"/>
<name>I1C1G3_RHIO9</name>
<reference evidence="1 2" key="1">
    <citation type="journal article" date="2009" name="PLoS Genet.">
        <title>Genomic analysis of the basal lineage fungus Rhizopus oryzae reveals a whole-genome duplication.</title>
        <authorList>
            <person name="Ma L.-J."/>
            <person name="Ibrahim A.S."/>
            <person name="Skory C."/>
            <person name="Grabherr M.G."/>
            <person name="Burger G."/>
            <person name="Butler M."/>
            <person name="Elias M."/>
            <person name="Idnurm A."/>
            <person name="Lang B.F."/>
            <person name="Sone T."/>
            <person name="Abe A."/>
            <person name="Calvo S.E."/>
            <person name="Corrochano L.M."/>
            <person name="Engels R."/>
            <person name="Fu J."/>
            <person name="Hansberg W."/>
            <person name="Kim J.-M."/>
            <person name="Kodira C.D."/>
            <person name="Koehrsen M.J."/>
            <person name="Liu B."/>
            <person name="Miranda-Saavedra D."/>
            <person name="O'Leary S."/>
            <person name="Ortiz-Castellanos L."/>
            <person name="Poulter R."/>
            <person name="Rodriguez-Romero J."/>
            <person name="Ruiz-Herrera J."/>
            <person name="Shen Y.-Q."/>
            <person name="Zeng Q."/>
            <person name="Galagan J."/>
            <person name="Birren B.W."/>
            <person name="Cuomo C.A."/>
            <person name="Wickes B.L."/>
        </authorList>
    </citation>
    <scope>NUCLEOTIDE SEQUENCE [LARGE SCALE GENOMIC DNA]</scope>
    <source>
        <strain evidence="2">RA 99-880 / ATCC MYA-4621 / FGSC 9543 / NRRL 43880</strain>
    </source>
</reference>
<dbReference type="GeneID" id="93613969"/>
<dbReference type="AlphaFoldDB" id="I1C1G3"/>
<gene>
    <name evidence="1" type="ORF">RO3G_06998</name>
</gene>
<dbReference type="Proteomes" id="UP000009138">
    <property type="component" value="Unassembled WGS sequence"/>
</dbReference>
<dbReference type="VEuPathDB" id="FungiDB:RO3G_06998"/>